<organism evidence="16 17">
    <name type="scientific">Dyadobacter jiangsuensis</name>
    <dbReference type="NCBI Taxonomy" id="1591085"/>
    <lineage>
        <taxon>Bacteria</taxon>
        <taxon>Pseudomonadati</taxon>
        <taxon>Bacteroidota</taxon>
        <taxon>Cytophagia</taxon>
        <taxon>Cytophagales</taxon>
        <taxon>Spirosomataceae</taxon>
        <taxon>Dyadobacter</taxon>
    </lineage>
</organism>
<accession>A0A2P8G802</accession>
<dbReference type="InterPro" id="IPR039426">
    <property type="entry name" value="TonB-dep_rcpt-like"/>
</dbReference>
<dbReference type="SUPFAM" id="SSF49464">
    <property type="entry name" value="Carboxypeptidase regulatory domain-like"/>
    <property type="match status" value="1"/>
</dbReference>
<keyword evidence="6" id="KW-0732">Signal</keyword>
<dbReference type="AlphaFoldDB" id="A0A2P8G802"/>
<comment type="caution">
    <text evidence="16">The sequence shown here is derived from an EMBL/GenBank/DDBJ whole genome shotgun (WGS) entry which is preliminary data.</text>
</comment>
<gene>
    <name evidence="16" type="ORF">CLV60_10443</name>
</gene>
<dbReference type="PANTHER" id="PTHR32552">
    <property type="entry name" value="FERRICHROME IRON RECEPTOR-RELATED"/>
    <property type="match status" value="1"/>
</dbReference>
<keyword evidence="11 12" id="KW-0998">Cell outer membrane</keyword>
<keyword evidence="5 12" id="KW-0812">Transmembrane</keyword>
<dbReference type="Proteomes" id="UP000241964">
    <property type="component" value="Unassembled WGS sequence"/>
</dbReference>
<evidence type="ECO:0000313" key="17">
    <source>
        <dbReference type="Proteomes" id="UP000241964"/>
    </source>
</evidence>
<keyword evidence="4" id="KW-0410">Iron transport</keyword>
<keyword evidence="7" id="KW-0408">Iron</keyword>
<evidence type="ECO:0000259" key="15">
    <source>
        <dbReference type="Pfam" id="PF07715"/>
    </source>
</evidence>
<comment type="subcellular location">
    <subcellularLocation>
        <location evidence="1 12">Cell outer membrane</location>
        <topology evidence="1 12">Multi-pass membrane protein</topology>
    </subcellularLocation>
</comment>
<keyword evidence="2 12" id="KW-0813">Transport</keyword>
<evidence type="ECO:0000259" key="14">
    <source>
        <dbReference type="Pfam" id="PF00593"/>
    </source>
</evidence>
<dbReference type="RefSeq" id="WP_106595019.1">
    <property type="nucleotide sequence ID" value="NZ_PYAS01000004.1"/>
</dbReference>
<comment type="similarity">
    <text evidence="12 13">Belongs to the TonB-dependent receptor family.</text>
</comment>
<keyword evidence="3 12" id="KW-1134">Transmembrane beta strand</keyword>
<keyword evidence="10 12" id="KW-0472">Membrane</keyword>
<evidence type="ECO:0000256" key="12">
    <source>
        <dbReference type="PROSITE-ProRule" id="PRU01360"/>
    </source>
</evidence>
<dbReference type="Gene3D" id="2.40.170.20">
    <property type="entry name" value="TonB-dependent receptor, beta-barrel domain"/>
    <property type="match status" value="1"/>
</dbReference>
<dbReference type="Gene3D" id="2.60.40.1120">
    <property type="entry name" value="Carboxypeptidase-like, regulatory domain"/>
    <property type="match status" value="1"/>
</dbReference>
<dbReference type="GO" id="GO:0009279">
    <property type="term" value="C:cell outer membrane"/>
    <property type="evidence" value="ECO:0007669"/>
    <property type="project" value="UniProtKB-SubCell"/>
</dbReference>
<evidence type="ECO:0000256" key="8">
    <source>
        <dbReference type="ARBA" id="ARBA00023065"/>
    </source>
</evidence>
<dbReference type="InterPro" id="IPR036942">
    <property type="entry name" value="Beta-barrel_TonB_sf"/>
</dbReference>
<keyword evidence="17" id="KW-1185">Reference proteome</keyword>
<evidence type="ECO:0000256" key="6">
    <source>
        <dbReference type="ARBA" id="ARBA00022729"/>
    </source>
</evidence>
<feature type="domain" description="TonB-dependent receptor-like beta-barrel" evidence="14">
    <location>
        <begin position="435"/>
        <end position="916"/>
    </location>
</feature>
<reference evidence="16 17" key="1">
    <citation type="submission" date="2018-03" db="EMBL/GenBank/DDBJ databases">
        <title>Genomic Encyclopedia of Archaeal and Bacterial Type Strains, Phase II (KMG-II): from individual species to whole genera.</title>
        <authorList>
            <person name="Goeker M."/>
        </authorList>
    </citation>
    <scope>NUCLEOTIDE SEQUENCE [LARGE SCALE GENOMIC DNA]</scope>
    <source>
        <strain evidence="16 17">DSM 29057</strain>
    </source>
</reference>
<evidence type="ECO:0000256" key="3">
    <source>
        <dbReference type="ARBA" id="ARBA00022452"/>
    </source>
</evidence>
<dbReference type="Pfam" id="PF13715">
    <property type="entry name" value="CarbopepD_reg_2"/>
    <property type="match status" value="1"/>
</dbReference>
<dbReference type="InterPro" id="IPR012910">
    <property type="entry name" value="Plug_dom"/>
</dbReference>
<dbReference type="GO" id="GO:0015344">
    <property type="term" value="F:siderophore uptake transmembrane transporter activity"/>
    <property type="evidence" value="ECO:0007669"/>
    <property type="project" value="TreeGrafter"/>
</dbReference>
<dbReference type="EMBL" id="PYAS01000004">
    <property type="protein sequence ID" value="PSL30101.1"/>
    <property type="molecule type" value="Genomic_DNA"/>
</dbReference>
<evidence type="ECO:0000256" key="5">
    <source>
        <dbReference type="ARBA" id="ARBA00022692"/>
    </source>
</evidence>
<evidence type="ECO:0000313" key="16">
    <source>
        <dbReference type="EMBL" id="PSL30101.1"/>
    </source>
</evidence>
<evidence type="ECO:0000256" key="11">
    <source>
        <dbReference type="ARBA" id="ARBA00023237"/>
    </source>
</evidence>
<evidence type="ECO:0000256" key="4">
    <source>
        <dbReference type="ARBA" id="ARBA00022496"/>
    </source>
</evidence>
<dbReference type="OrthoDB" id="9782587at2"/>
<dbReference type="InterPro" id="IPR037066">
    <property type="entry name" value="Plug_dom_sf"/>
</dbReference>
<keyword evidence="9 13" id="KW-0798">TonB box</keyword>
<name>A0A2P8G802_9BACT</name>
<dbReference type="Pfam" id="PF00593">
    <property type="entry name" value="TonB_dep_Rec_b-barrel"/>
    <property type="match status" value="1"/>
</dbReference>
<proteinExistence type="inferred from homology"/>
<evidence type="ECO:0000256" key="9">
    <source>
        <dbReference type="ARBA" id="ARBA00023077"/>
    </source>
</evidence>
<evidence type="ECO:0000256" key="2">
    <source>
        <dbReference type="ARBA" id="ARBA00022448"/>
    </source>
</evidence>
<protein>
    <submittedName>
        <fullName evidence="16">Outer membrane receptor protein involved in Fe transport</fullName>
    </submittedName>
</protein>
<feature type="domain" description="TonB-dependent receptor plug" evidence="15">
    <location>
        <begin position="233"/>
        <end position="342"/>
    </location>
</feature>
<dbReference type="SUPFAM" id="SSF56935">
    <property type="entry name" value="Porins"/>
    <property type="match status" value="1"/>
</dbReference>
<dbReference type="Pfam" id="PF07715">
    <property type="entry name" value="Plug"/>
    <property type="match status" value="1"/>
</dbReference>
<keyword evidence="8" id="KW-0406">Ion transport</keyword>
<evidence type="ECO:0000256" key="1">
    <source>
        <dbReference type="ARBA" id="ARBA00004571"/>
    </source>
</evidence>
<sequence length="962" mass="105449">MEKHRQFFSTLLTVMKIAGPPLFIVLLTFSLGVAKEGYSQELLKRRLSIDVNNEEFRNVLSKIEKTADVKFSFVPQLISAHEKVSVSAQSETLASVLDEVLSPLKISYEVSGKYIVLKKNVISLATPLVLPRPVIEGSTVRGKVTDVKGELLIGTTVFLNQTRNSIVDQEGMFVFNNVLDGRYTIQFTSVGFKSLKKEIEVKGGDLRLDIVMMEDNLQLDQVVVTSGGSPKKKIESSVAVTTISAKQLTQRPPLNSTDMLKAIPGLSVESSGGDGPGSVRVRGLPGGGYVFMGVMEDGLPVLPTGFTTSPSADQYYKVDLTVKNVEAVRGGNASVILANTPGALINVLSNTGGETFAGKVKYTRGLSQNANRVDLNLGGPLSSKVKFNLGGFYRGDAGIRPPSYRANEGGQLKMNLTYQIKPNSYIRFYGKYLNDKTTWLVPAYYSYDGSGQGRALPGFDPLTEILATRDTKVDLTGPDGQKRSYDFADGVHLKSISGGMEFKHTTSGEWTIKNSMRYQSTKGGFVGAVVTSPSTYKSSVKYYYPGGQELVNPTGYYTGQNFTGTTTRDNQFVDILDIGKQIGRHSLSFGGAFHSYDVNTYTLGATFYTEIKDKPRTLLIGDNKGNGYSGVNIANYRDGLTTISSVTVSDEINLGRLTTDLGLRVDRFHVKGNRLQNTAPFTNVTAFDESNTYLTGSLGLNYKVNDEHALFARATKTYSALNINDYSNFNFNPETVKDRGVFMAEGGYKVNTSRFALFSSLIYARLTNIASTMAIPNTTAGFINIGTFASSRNLSAEIEAIYTPSKMLNFRLTTTFQNSKYTKYEVTAPDNAREDLAGKPYIWSGNNAERIPSYIIELSASYTYKIFDAFLSFRQIGKRYTSPSNVYRLNGYNEISAGLDCKITKAIGLRVWADNLANSRGLTEGNIRGDQFLANGAFEKGSLQIGRVILPRSFWTALTISF</sequence>
<dbReference type="PROSITE" id="PS52016">
    <property type="entry name" value="TONB_DEPENDENT_REC_3"/>
    <property type="match status" value="1"/>
</dbReference>
<keyword evidence="16" id="KW-0675">Receptor</keyword>
<dbReference type="PANTHER" id="PTHR32552:SF89">
    <property type="entry name" value="CATECHOLATE SIDEROPHORE RECEPTOR FIU"/>
    <property type="match status" value="1"/>
</dbReference>
<dbReference type="InterPro" id="IPR000531">
    <property type="entry name" value="Beta-barrel_TonB"/>
</dbReference>
<dbReference type="InterPro" id="IPR008969">
    <property type="entry name" value="CarboxyPept-like_regulatory"/>
</dbReference>
<dbReference type="Gene3D" id="2.170.130.10">
    <property type="entry name" value="TonB-dependent receptor, plug domain"/>
    <property type="match status" value="1"/>
</dbReference>
<evidence type="ECO:0000256" key="7">
    <source>
        <dbReference type="ARBA" id="ARBA00023004"/>
    </source>
</evidence>
<evidence type="ECO:0000256" key="13">
    <source>
        <dbReference type="RuleBase" id="RU003357"/>
    </source>
</evidence>
<evidence type="ECO:0000256" key="10">
    <source>
        <dbReference type="ARBA" id="ARBA00023136"/>
    </source>
</evidence>